<evidence type="ECO:0000313" key="4">
    <source>
        <dbReference type="EMBL" id="PWN89259.1"/>
    </source>
</evidence>
<dbReference type="SUPFAM" id="SSF46565">
    <property type="entry name" value="Chaperone J-domain"/>
    <property type="match status" value="1"/>
</dbReference>
<dbReference type="InterPro" id="IPR004640">
    <property type="entry name" value="HscB"/>
</dbReference>
<dbReference type="SMART" id="SM00271">
    <property type="entry name" value="DnaJ"/>
    <property type="match status" value="1"/>
</dbReference>
<dbReference type="PANTHER" id="PTHR14021:SF15">
    <property type="entry name" value="IRON-SULFUR CLUSTER CO-CHAPERONE PROTEIN HSCB"/>
    <property type="match status" value="1"/>
</dbReference>
<dbReference type="CDD" id="cd06257">
    <property type="entry name" value="DnaJ"/>
    <property type="match status" value="1"/>
</dbReference>
<proteinExistence type="inferred from homology"/>
<dbReference type="GO" id="GO:0051087">
    <property type="term" value="F:protein-folding chaperone binding"/>
    <property type="evidence" value="ECO:0007669"/>
    <property type="project" value="InterPro"/>
</dbReference>
<dbReference type="FunCoup" id="A0A316YJ72">
    <property type="interactions" value="216"/>
</dbReference>
<dbReference type="STRING" id="215250.A0A316YJ72"/>
<organism evidence="4 5">
    <name type="scientific">Acaromyces ingoldii</name>
    <dbReference type="NCBI Taxonomy" id="215250"/>
    <lineage>
        <taxon>Eukaryota</taxon>
        <taxon>Fungi</taxon>
        <taxon>Dikarya</taxon>
        <taxon>Basidiomycota</taxon>
        <taxon>Ustilaginomycotina</taxon>
        <taxon>Exobasidiomycetes</taxon>
        <taxon>Exobasidiales</taxon>
        <taxon>Cryptobasidiaceae</taxon>
        <taxon>Acaromyces</taxon>
    </lineage>
</organism>
<accession>A0A316YJ72</accession>
<dbReference type="EMBL" id="KZ819637">
    <property type="protein sequence ID" value="PWN89259.1"/>
    <property type="molecule type" value="Genomic_DNA"/>
</dbReference>
<evidence type="ECO:0000259" key="3">
    <source>
        <dbReference type="PROSITE" id="PS50076"/>
    </source>
</evidence>
<dbReference type="RefSeq" id="XP_025376457.1">
    <property type="nucleotide sequence ID" value="XM_025522074.1"/>
</dbReference>
<dbReference type="GO" id="GO:0001671">
    <property type="term" value="F:ATPase activator activity"/>
    <property type="evidence" value="ECO:0007669"/>
    <property type="project" value="InterPro"/>
</dbReference>
<protein>
    <submittedName>
        <fullName evidence="4">Co-chaperone Hsc20</fullName>
    </submittedName>
</protein>
<evidence type="ECO:0000256" key="2">
    <source>
        <dbReference type="ARBA" id="ARBA00023186"/>
    </source>
</evidence>
<dbReference type="AlphaFoldDB" id="A0A316YJ72"/>
<name>A0A316YJ72_9BASI</name>
<dbReference type="Gene3D" id="1.10.287.110">
    <property type="entry name" value="DnaJ domain"/>
    <property type="match status" value="1"/>
</dbReference>
<feature type="domain" description="J" evidence="3">
    <location>
        <begin position="68"/>
        <end position="148"/>
    </location>
</feature>
<dbReference type="GO" id="GO:0044571">
    <property type="term" value="P:[2Fe-2S] cluster assembly"/>
    <property type="evidence" value="ECO:0007669"/>
    <property type="project" value="InterPro"/>
</dbReference>
<keyword evidence="2" id="KW-0143">Chaperone</keyword>
<dbReference type="PANTHER" id="PTHR14021">
    <property type="entry name" value="IRON-SULFUR CLUSTER CO-CHAPERONE PROTEIN HSCB"/>
    <property type="match status" value="1"/>
</dbReference>
<dbReference type="Proteomes" id="UP000245768">
    <property type="component" value="Unassembled WGS sequence"/>
</dbReference>
<dbReference type="Pfam" id="PF07743">
    <property type="entry name" value="HSCB_C"/>
    <property type="match status" value="1"/>
</dbReference>
<keyword evidence="5" id="KW-1185">Reference proteome</keyword>
<evidence type="ECO:0000256" key="1">
    <source>
        <dbReference type="ARBA" id="ARBA00010476"/>
    </source>
</evidence>
<reference evidence="4 5" key="1">
    <citation type="journal article" date="2018" name="Mol. Biol. Evol.">
        <title>Broad Genomic Sampling Reveals a Smut Pathogenic Ancestry of the Fungal Clade Ustilaginomycotina.</title>
        <authorList>
            <person name="Kijpornyongpan T."/>
            <person name="Mondo S.J."/>
            <person name="Barry K."/>
            <person name="Sandor L."/>
            <person name="Lee J."/>
            <person name="Lipzen A."/>
            <person name="Pangilinan J."/>
            <person name="LaButti K."/>
            <person name="Hainaut M."/>
            <person name="Henrissat B."/>
            <person name="Grigoriev I.V."/>
            <person name="Spatafora J.W."/>
            <person name="Aime M.C."/>
        </authorList>
    </citation>
    <scope>NUCLEOTIDE SEQUENCE [LARGE SCALE GENOMIC DNA]</scope>
    <source>
        <strain evidence="4 5">MCA 4198</strain>
    </source>
</reference>
<dbReference type="InParanoid" id="A0A316YJ72"/>
<dbReference type="PROSITE" id="PS50076">
    <property type="entry name" value="DNAJ_2"/>
    <property type="match status" value="1"/>
</dbReference>
<dbReference type="OrthoDB" id="448954at2759"/>
<dbReference type="InterPro" id="IPR036386">
    <property type="entry name" value="HscB_C_sf"/>
</dbReference>
<evidence type="ECO:0000313" key="5">
    <source>
        <dbReference type="Proteomes" id="UP000245768"/>
    </source>
</evidence>
<dbReference type="GeneID" id="37043990"/>
<dbReference type="Gene3D" id="1.20.1280.20">
    <property type="entry name" value="HscB, C-terminal domain"/>
    <property type="match status" value="1"/>
</dbReference>
<dbReference type="SUPFAM" id="SSF47144">
    <property type="entry name" value="HSC20 (HSCB), C-terminal oligomerisation domain"/>
    <property type="match status" value="1"/>
</dbReference>
<dbReference type="InterPro" id="IPR001623">
    <property type="entry name" value="DnaJ_domain"/>
</dbReference>
<dbReference type="NCBIfam" id="TIGR00714">
    <property type="entry name" value="hscB"/>
    <property type="match status" value="1"/>
</dbReference>
<dbReference type="GO" id="GO:0051259">
    <property type="term" value="P:protein complex oligomerization"/>
    <property type="evidence" value="ECO:0007669"/>
    <property type="project" value="InterPro"/>
</dbReference>
<dbReference type="InterPro" id="IPR009073">
    <property type="entry name" value="HscB_oligo_C"/>
</dbReference>
<comment type="similarity">
    <text evidence="1">Belongs to the HscB family.</text>
</comment>
<sequence>MVAIALRRVLFRETTKASASASTSTSYSQSASFETLSRLPLASQRAPPLRWRNRFLSSSSPLSRSQDDPYKLLGLDYSKVGSNGWDVNLDELKVLWRRRVALTHPDRMGGKSEKERMAAEQQSAMINKAYETLREPLQRAHLLLEKHNVPVPSESDSLEDAEVLMQVMELREALEEATSEQEAQQVLEDNQVYFDEAIAQIKKAFTSDPPNVQDASKASVSLRYWTNIQKAAREWQPGKRVELED</sequence>
<dbReference type="GO" id="GO:0005739">
    <property type="term" value="C:mitochondrion"/>
    <property type="evidence" value="ECO:0007669"/>
    <property type="project" value="TreeGrafter"/>
</dbReference>
<dbReference type="InterPro" id="IPR036869">
    <property type="entry name" value="J_dom_sf"/>
</dbReference>
<gene>
    <name evidence="4" type="ORF">FA10DRAFT_267831</name>
</gene>